<dbReference type="Gene3D" id="3.90.79.10">
    <property type="entry name" value="Nucleoside Triphosphate Pyrophosphohydrolase"/>
    <property type="match status" value="1"/>
</dbReference>
<feature type="domain" description="Nudix hydrolase" evidence="1">
    <location>
        <begin position="227"/>
        <end position="363"/>
    </location>
</feature>
<gene>
    <name evidence="2" type="ORF">PSQ39_03415</name>
</gene>
<keyword evidence="3" id="KW-1185">Reference proteome</keyword>
<dbReference type="InterPro" id="IPR000086">
    <property type="entry name" value="NUDIX_hydrolase_dom"/>
</dbReference>
<dbReference type="SUPFAM" id="SSF55811">
    <property type="entry name" value="Nudix"/>
    <property type="match status" value="1"/>
</dbReference>
<dbReference type="InterPro" id="IPR014729">
    <property type="entry name" value="Rossmann-like_a/b/a_fold"/>
</dbReference>
<name>A0ABT5MAQ5_9BURK</name>
<dbReference type="Pfam" id="PF00293">
    <property type="entry name" value="NUDIX"/>
    <property type="match status" value="1"/>
</dbReference>
<dbReference type="PANTHER" id="PTHR43736">
    <property type="entry name" value="ADP-RIBOSE PYROPHOSPHATASE"/>
    <property type="match status" value="1"/>
</dbReference>
<evidence type="ECO:0000313" key="3">
    <source>
        <dbReference type="Proteomes" id="UP001528672"/>
    </source>
</evidence>
<dbReference type="Proteomes" id="UP001528672">
    <property type="component" value="Unassembled WGS sequence"/>
</dbReference>
<proteinExistence type="predicted"/>
<dbReference type="PANTHER" id="PTHR43736:SF1">
    <property type="entry name" value="DIHYDRONEOPTERIN TRIPHOSPHATE DIPHOSPHATASE"/>
    <property type="match status" value="1"/>
</dbReference>
<dbReference type="Gene3D" id="3.40.50.620">
    <property type="entry name" value="HUPs"/>
    <property type="match status" value="1"/>
</dbReference>
<dbReference type="PROSITE" id="PS51462">
    <property type="entry name" value="NUDIX"/>
    <property type="match status" value="1"/>
</dbReference>
<comment type="caution">
    <text evidence="2">The sequence shown here is derived from an EMBL/GenBank/DDBJ whole genome shotgun (WGS) entry which is preliminary data.</text>
</comment>
<evidence type="ECO:0000259" key="1">
    <source>
        <dbReference type="PROSITE" id="PS51462"/>
    </source>
</evidence>
<reference evidence="2 3" key="1">
    <citation type="submission" date="2023-02" db="EMBL/GenBank/DDBJ databases">
        <title>Bacterial whole genome sequence for Curvibacter sp. HBC28.</title>
        <authorList>
            <person name="Le V."/>
            <person name="Ko S.-R."/>
            <person name="Ahn C.-Y."/>
            <person name="Oh H.-M."/>
        </authorList>
    </citation>
    <scope>NUCLEOTIDE SEQUENCE [LARGE SCALE GENOMIC DNA]</scope>
    <source>
        <strain evidence="2 3">HBC28</strain>
    </source>
</reference>
<dbReference type="RefSeq" id="WP_273925186.1">
    <property type="nucleotide sequence ID" value="NZ_JAQSIO010000001.1"/>
</dbReference>
<sequence length="369" mass="40262">MTAPTPVSPTVPAITPRPTRSAAWAVCCGHYQPPTVADIALIQCALQHARQVVVGLGGAYQARSPRQPLSWGERADLILAALPERDRTRLRFLPLREGPDAARGQADWRAGLARLTQSTPAAELLLVLPSPGERVHALCRQALADSPVLDAAALPPAQAPNAAALRDAWFNTDNGLQALNRLSAQWPAAVLHGLREWHGQGHYEALRTEWRALRQHRELWAVAPYPPVFVTVDAVVLCASHVLLIRRGRAPGLGLLAVPGGFLEQDDTLLQSALRELQEETRLGLPEAELAAALRGVVVLDAPERSQRGRTITHAHHFDLGQRPLPAVQGDDDAREALWVPVADLAGLEDQFFDDHFMMLDHFLGLLPR</sequence>
<dbReference type="InterPro" id="IPR015797">
    <property type="entry name" value="NUDIX_hydrolase-like_dom_sf"/>
</dbReference>
<accession>A0ABT5MAQ5</accession>
<organism evidence="2 3">
    <name type="scientific">Curvibacter microcysteis</name>
    <dbReference type="NCBI Taxonomy" id="3026419"/>
    <lineage>
        <taxon>Bacteria</taxon>
        <taxon>Pseudomonadati</taxon>
        <taxon>Pseudomonadota</taxon>
        <taxon>Betaproteobacteria</taxon>
        <taxon>Burkholderiales</taxon>
        <taxon>Comamonadaceae</taxon>
        <taxon>Curvibacter</taxon>
    </lineage>
</organism>
<dbReference type="CDD" id="cd18873">
    <property type="entry name" value="NUDIX_NadM_like"/>
    <property type="match status" value="1"/>
</dbReference>
<protein>
    <submittedName>
        <fullName evidence="2">NUDIX domain-containing protein</fullName>
    </submittedName>
</protein>
<dbReference type="EMBL" id="JAQSIO010000001">
    <property type="protein sequence ID" value="MDD0813668.1"/>
    <property type="molecule type" value="Genomic_DNA"/>
</dbReference>
<dbReference type="SUPFAM" id="SSF52374">
    <property type="entry name" value="Nucleotidylyl transferase"/>
    <property type="match status" value="1"/>
</dbReference>
<evidence type="ECO:0000313" key="2">
    <source>
        <dbReference type="EMBL" id="MDD0813668.1"/>
    </source>
</evidence>